<dbReference type="CDD" id="cd02440">
    <property type="entry name" value="AdoMet_MTases"/>
    <property type="match status" value="1"/>
</dbReference>
<gene>
    <name evidence="5" type="ORF">MF672_045825</name>
</gene>
<evidence type="ECO:0000313" key="5">
    <source>
        <dbReference type="EMBL" id="MCK2221074.1"/>
    </source>
</evidence>
<reference evidence="5 6" key="1">
    <citation type="submission" date="2022-04" db="EMBL/GenBank/DDBJ databases">
        <title>Genome draft of Actinomadura sp. ATCC 31491.</title>
        <authorList>
            <person name="Shi X."/>
            <person name="Du Y."/>
        </authorList>
    </citation>
    <scope>NUCLEOTIDE SEQUENCE [LARGE SCALE GENOMIC DNA]</scope>
    <source>
        <strain evidence="5 6">ATCC 31491</strain>
    </source>
</reference>
<dbReference type="Pfam" id="PF13649">
    <property type="entry name" value="Methyltransf_25"/>
    <property type="match status" value="1"/>
</dbReference>
<keyword evidence="6" id="KW-1185">Reference proteome</keyword>
<keyword evidence="3" id="KW-0949">S-adenosyl-L-methionine</keyword>
<evidence type="ECO:0000256" key="3">
    <source>
        <dbReference type="ARBA" id="ARBA00022691"/>
    </source>
</evidence>
<dbReference type="InterPro" id="IPR041698">
    <property type="entry name" value="Methyltransf_25"/>
</dbReference>
<feature type="domain" description="Methyltransferase" evidence="4">
    <location>
        <begin position="52"/>
        <end position="145"/>
    </location>
</feature>
<dbReference type="SUPFAM" id="SSF53335">
    <property type="entry name" value="S-adenosyl-L-methionine-dependent methyltransferases"/>
    <property type="match status" value="1"/>
</dbReference>
<dbReference type="RefSeq" id="WP_242380789.1">
    <property type="nucleotide sequence ID" value="NZ_JAKRKC020000003.1"/>
</dbReference>
<dbReference type="InterPro" id="IPR029063">
    <property type="entry name" value="SAM-dependent_MTases_sf"/>
</dbReference>
<evidence type="ECO:0000256" key="1">
    <source>
        <dbReference type="ARBA" id="ARBA00022603"/>
    </source>
</evidence>
<dbReference type="EMBL" id="JAKRKC020000003">
    <property type="protein sequence ID" value="MCK2221074.1"/>
    <property type="molecule type" value="Genomic_DNA"/>
</dbReference>
<proteinExistence type="predicted"/>
<dbReference type="PANTHER" id="PTHR43464">
    <property type="entry name" value="METHYLTRANSFERASE"/>
    <property type="match status" value="1"/>
</dbReference>
<evidence type="ECO:0000313" key="6">
    <source>
        <dbReference type="Proteomes" id="UP001317259"/>
    </source>
</evidence>
<protein>
    <submittedName>
        <fullName evidence="5">Class I SAM-dependent methyltransferase</fullName>
    </submittedName>
</protein>
<dbReference type="Proteomes" id="UP001317259">
    <property type="component" value="Unassembled WGS sequence"/>
</dbReference>
<keyword evidence="2" id="KW-0808">Transferase</keyword>
<dbReference type="Gene3D" id="3.40.50.150">
    <property type="entry name" value="Vaccinia Virus protein VP39"/>
    <property type="match status" value="1"/>
</dbReference>
<evidence type="ECO:0000259" key="4">
    <source>
        <dbReference type="Pfam" id="PF13649"/>
    </source>
</evidence>
<dbReference type="GO" id="GO:0008168">
    <property type="term" value="F:methyltransferase activity"/>
    <property type="evidence" value="ECO:0007669"/>
    <property type="project" value="UniProtKB-KW"/>
</dbReference>
<dbReference type="PANTHER" id="PTHR43464:SF19">
    <property type="entry name" value="UBIQUINONE BIOSYNTHESIS O-METHYLTRANSFERASE, MITOCHONDRIAL"/>
    <property type="match status" value="1"/>
</dbReference>
<comment type="caution">
    <text evidence="5">The sequence shown here is derived from an EMBL/GenBank/DDBJ whole genome shotgun (WGS) entry which is preliminary data.</text>
</comment>
<evidence type="ECO:0000256" key="2">
    <source>
        <dbReference type="ARBA" id="ARBA00022679"/>
    </source>
</evidence>
<name>A0ABT0G908_9ACTN</name>
<organism evidence="5 6">
    <name type="scientific">Actinomadura luzonensis</name>
    <dbReference type="NCBI Taxonomy" id="2805427"/>
    <lineage>
        <taxon>Bacteria</taxon>
        <taxon>Bacillati</taxon>
        <taxon>Actinomycetota</taxon>
        <taxon>Actinomycetes</taxon>
        <taxon>Streptosporangiales</taxon>
        <taxon>Thermomonosporaceae</taxon>
        <taxon>Actinomadura</taxon>
    </lineage>
</organism>
<accession>A0ABT0G908</accession>
<sequence>MNTTWHEPAPAGGYEERYENAYRSGVPLPWDLPGPTPFVVALEAAGGFRGAVLDAGCGTGENALFLAARGHAVTGLDISATALDRARAKAAERGLTLELARGDACDLGAYAGRFDTVLDSGLFHNLYEPDQDRYVAQLHLVCRPGAVLHLLCMSDDRRNWGDVPWKPSCGREGVGRDRLLAAFSDGWRAAELSTETMTVDVPAVGRRERAFWLLRAERV</sequence>
<keyword evidence="1 5" id="KW-0489">Methyltransferase</keyword>
<dbReference type="GO" id="GO:0032259">
    <property type="term" value="P:methylation"/>
    <property type="evidence" value="ECO:0007669"/>
    <property type="project" value="UniProtKB-KW"/>
</dbReference>